<evidence type="ECO:0000313" key="3">
    <source>
        <dbReference type="Proteomes" id="UP001472677"/>
    </source>
</evidence>
<proteinExistence type="predicted"/>
<sequence>MLRVSDREDLRRSSFSFMVGFNTEKTSFHLVSPPNLSTEGRWSNIHCAHVSFEINLGWSSKLGVVSVGLLRAVRLWPLVPREGVALLTQAFGKQMMNEMGLNVKDELHRIRMGFDFDFKVGSKACPFRHFFQGRMEIVHWYSCIVYSLIGQMILFEVFISGLWKELLIACAVGVFMSRFLYDFMIYRKDLNLEAVIENLRMRVEELDVSSQKEAKRKWWGSFLNHTESKESLLLRKRYSILGSYGSIAAEDGVEGWCFQSCCDFIDYLWNGLHEFTMKLYEMGPSDPR</sequence>
<dbReference type="EMBL" id="JBBPBM010000006">
    <property type="protein sequence ID" value="KAK8580048.1"/>
    <property type="molecule type" value="Genomic_DNA"/>
</dbReference>
<reference evidence="2 3" key="1">
    <citation type="journal article" date="2024" name="G3 (Bethesda)">
        <title>Genome assembly of Hibiscus sabdariffa L. provides insights into metabolisms of medicinal natural products.</title>
        <authorList>
            <person name="Kim T."/>
        </authorList>
    </citation>
    <scope>NUCLEOTIDE SEQUENCE [LARGE SCALE GENOMIC DNA]</scope>
    <source>
        <strain evidence="2">TK-2024</strain>
        <tissue evidence="2">Old leaves</tissue>
    </source>
</reference>
<accession>A0ABR2FGI3</accession>
<keyword evidence="1" id="KW-0472">Membrane</keyword>
<name>A0ABR2FGI3_9ROSI</name>
<gene>
    <name evidence="2" type="ORF">V6N12_070336</name>
</gene>
<evidence type="ECO:0000256" key="1">
    <source>
        <dbReference type="SAM" id="Phobius"/>
    </source>
</evidence>
<keyword evidence="1" id="KW-1133">Transmembrane helix</keyword>
<comment type="caution">
    <text evidence="2">The sequence shown here is derived from an EMBL/GenBank/DDBJ whole genome shotgun (WGS) entry which is preliminary data.</text>
</comment>
<evidence type="ECO:0008006" key="4">
    <source>
        <dbReference type="Google" id="ProtNLM"/>
    </source>
</evidence>
<feature type="transmembrane region" description="Helical" evidence="1">
    <location>
        <begin position="161"/>
        <end position="181"/>
    </location>
</feature>
<keyword evidence="1" id="KW-0812">Transmembrane</keyword>
<keyword evidence="3" id="KW-1185">Reference proteome</keyword>
<evidence type="ECO:0000313" key="2">
    <source>
        <dbReference type="EMBL" id="KAK8580048.1"/>
    </source>
</evidence>
<dbReference type="Proteomes" id="UP001472677">
    <property type="component" value="Unassembled WGS sequence"/>
</dbReference>
<protein>
    <recommendedName>
        <fullName evidence="4">Copper transporter</fullName>
    </recommendedName>
</protein>
<feature type="transmembrane region" description="Helical" evidence="1">
    <location>
        <begin position="137"/>
        <end position="155"/>
    </location>
</feature>
<organism evidence="2 3">
    <name type="scientific">Hibiscus sabdariffa</name>
    <name type="common">roselle</name>
    <dbReference type="NCBI Taxonomy" id="183260"/>
    <lineage>
        <taxon>Eukaryota</taxon>
        <taxon>Viridiplantae</taxon>
        <taxon>Streptophyta</taxon>
        <taxon>Embryophyta</taxon>
        <taxon>Tracheophyta</taxon>
        <taxon>Spermatophyta</taxon>
        <taxon>Magnoliopsida</taxon>
        <taxon>eudicotyledons</taxon>
        <taxon>Gunneridae</taxon>
        <taxon>Pentapetalae</taxon>
        <taxon>rosids</taxon>
        <taxon>malvids</taxon>
        <taxon>Malvales</taxon>
        <taxon>Malvaceae</taxon>
        <taxon>Malvoideae</taxon>
        <taxon>Hibiscus</taxon>
    </lineage>
</organism>